<dbReference type="Gene3D" id="3.40.50.720">
    <property type="entry name" value="NAD(P)-binding Rossmann-like Domain"/>
    <property type="match status" value="1"/>
</dbReference>
<accession>A0A7D9H142</accession>
<organism evidence="2 3">
    <name type="scientific">Dekkera bruxellensis</name>
    <name type="common">Brettanomyces custersii</name>
    <dbReference type="NCBI Taxonomy" id="5007"/>
    <lineage>
        <taxon>Eukaryota</taxon>
        <taxon>Fungi</taxon>
        <taxon>Dikarya</taxon>
        <taxon>Ascomycota</taxon>
        <taxon>Saccharomycotina</taxon>
        <taxon>Pichiomycetes</taxon>
        <taxon>Pichiales</taxon>
        <taxon>Pichiaceae</taxon>
        <taxon>Brettanomyces</taxon>
    </lineage>
</organism>
<evidence type="ECO:0000313" key="3">
    <source>
        <dbReference type="Proteomes" id="UP000478008"/>
    </source>
</evidence>
<dbReference type="Pfam" id="PF16363">
    <property type="entry name" value="GDP_Man_Dehyd"/>
    <property type="match status" value="1"/>
</dbReference>
<proteinExistence type="predicted"/>
<reference evidence="2 3" key="1">
    <citation type="submission" date="2019-07" db="EMBL/GenBank/DDBJ databases">
        <authorList>
            <person name="Friedrich A."/>
            <person name="Schacherer J."/>
        </authorList>
    </citation>
    <scope>NUCLEOTIDE SEQUENCE [LARGE SCALE GENOMIC DNA]</scope>
</reference>
<evidence type="ECO:0000313" key="2">
    <source>
        <dbReference type="EMBL" id="VUG17968.1"/>
    </source>
</evidence>
<dbReference type="FunFam" id="3.40.50.720:FF:000304">
    <property type="entry name" value="UDP-glucose 4,6-dehydratase"/>
    <property type="match status" value="1"/>
</dbReference>
<dbReference type="InterPro" id="IPR016040">
    <property type="entry name" value="NAD(P)-bd_dom"/>
</dbReference>
<dbReference type="Proteomes" id="UP000478008">
    <property type="component" value="Unassembled WGS sequence"/>
</dbReference>
<name>A0A7D9H142_DEKBR</name>
<gene>
    <name evidence="2" type="ORF">DEBR0S2_20538G</name>
</gene>
<dbReference type="EMBL" id="CABFWN010000002">
    <property type="protein sequence ID" value="VUG17968.1"/>
    <property type="molecule type" value="Genomic_DNA"/>
</dbReference>
<dbReference type="Gene3D" id="3.90.25.10">
    <property type="entry name" value="UDP-galactose 4-epimerase, domain 1"/>
    <property type="match status" value="1"/>
</dbReference>
<protein>
    <submittedName>
        <fullName evidence="2">DEBR0S2_20538g1_1</fullName>
    </submittedName>
</protein>
<dbReference type="AlphaFoldDB" id="A0A7D9H142"/>
<dbReference type="SUPFAM" id="SSF51735">
    <property type="entry name" value="NAD(P)-binding Rossmann-fold domains"/>
    <property type="match status" value="1"/>
</dbReference>
<dbReference type="GO" id="GO:0009225">
    <property type="term" value="P:nucleotide-sugar metabolic process"/>
    <property type="evidence" value="ECO:0007669"/>
    <property type="project" value="UniProtKB-ARBA"/>
</dbReference>
<feature type="domain" description="NAD(P)-binding" evidence="1">
    <location>
        <begin position="12"/>
        <end position="328"/>
    </location>
</feature>
<sequence length="338" mass="39346">MDQQVKPLRSVLVTGGAGFIGSNFLRYVCRSPRFAYFHFTCLDKLSYVSEESTKFIEDLMKLPNFDFIRADLSSEYRVLERLIVEEEKFTDFINFAAESSVDRSYEEPLFFTRNNIFATQNLLECVRLLMAKNDFNRHITFIHISTDEVYGDQQSGEAVDEQSRLEPTNPYSATKAAIDLIINAYVKSFHLPILVVRSNNVYGYNQYPEKLIPMTINALKEDKPITIHGDGHQRRRFVFIDDFIRAVLCIWEVGDQHEIYNVGSDQEICNLKLVRMIRSLYELITGSKSNSEIKFVGDRLYNDERYDVTYEKLCTLGWKPTINLEEGLVKIIRYTLKH</sequence>
<keyword evidence="3" id="KW-1185">Reference proteome</keyword>
<evidence type="ECO:0000259" key="1">
    <source>
        <dbReference type="Pfam" id="PF16363"/>
    </source>
</evidence>
<dbReference type="InterPro" id="IPR036291">
    <property type="entry name" value="NAD(P)-bd_dom_sf"/>
</dbReference>
<dbReference type="PANTHER" id="PTHR43000">
    <property type="entry name" value="DTDP-D-GLUCOSE 4,6-DEHYDRATASE-RELATED"/>
    <property type="match status" value="1"/>
</dbReference>